<evidence type="ECO:0000313" key="2">
    <source>
        <dbReference type="Proteomes" id="UP000295706"/>
    </source>
</evidence>
<sequence length="168" mass="19309">MSIEFEIASCQTQSDKKIFGLCDNPGPAKDPAYIDELDGAKWIAVVENENRHQTTFTAIDNCIEIKGADGKMEKRCDGMLTYNSTVIFVELKQRGAKGNSWVEEAELQLKNSIKHFEKTEFSESFNQKKAYISNSEHPKFKISQIGRMEKFFRDTEYILRIEARIKLV</sequence>
<reference evidence="1 2" key="1">
    <citation type="submission" date="2019-02" db="EMBL/GenBank/DDBJ databases">
        <title>Arundinibacter roseus gen. nov., sp. nov., a new member of the family Cytophagaceae.</title>
        <authorList>
            <person name="Szuroczki S."/>
            <person name="Khayer B."/>
            <person name="Sproer C."/>
            <person name="Toumi M."/>
            <person name="Szabo A."/>
            <person name="Felfoldi T."/>
            <person name="Schumann P."/>
            <person name="Toth E."/>
        </authorList>
    </citation>
    <scope>NUCLEOTIDE SEQUENCE [LARGE SCALE GENOMIC DNA]</scope>
    <source>
        <strain evidence="1 2">DMA-k-7a</strain>
    </source>
</reference>
<dbReference type="AlphaFoldDB" id="A0A4R4KH09"/>
<proteinExistence type="predicted"/>
<dbReference type="OrthoDB" id="1030692at2"/>
<name>A0A4R4KH09_9BACT</name>
<organism evidence="1 2">
    <name type="scientific">Arundinibacter roseus</name>
    <dbReference type="NCBI Taxonomy" id="2070510"/>
    <lineage>
        <taxon>Bacteria</taxon>
        <taxon>Pseudomonadati</taxon>
        <taxon>Bacteroidota</taxon>
        <taxon>Cytophagia</taxon>
        <taxon>Cytophagales</taxon>
        <taxon>Spirosomataceae</taxon>
        <taxon>Arundinibacter</taxon>
    </lineage>
</organism>
<accession>A0A4R4KH09</accession>
<comment type="caution">
    <text evidence="1">The sequence shown here is derived from an EMBL/GenBank/DDBJ whole genome shotgun (WGS) entry which is preliminary data.</text>
</comment>
<gene>
    <name evidence="1" type="ORF">EZE20_05140</name>
</gene>
<evidence type="ECO:0000313" key="1">
    <source>
        <dbReference type="EMBL" id="TDB67337.1"/>
    </source>
</evidence>
<dbReference type="RefSeq" id="WP_132115220.1">
    <property type="nucleotide sequence ID" value="NZ_SMJU01000003.1"/>
</dbReference>
<dbReference type="EMBL" id="SMJU01000003">
    <property type="protein sequence ID" value="TDB67337.1"/>
    <property type="molecule type" value="Genomic_DNA"/>
</dbReference>
<keyword evidence="2" id="KW-1185">Reference proteome</keyword>
<dbReference type="Proteomes" id="UP000295706">
    <property type="component" value="Unassembled WGS sequence"/>
</dbReference>
<protein>
    <submittedName>
        <fullName evidence="1">Uncharacterized protein</fullName>
    </submittedName>
</protein>